<feature type="domain" description="BLUF" evidence="1">
    <location>
        <begin position="1"/>
        <end position="92"/>
    </location>
</feature>
<dbReference type="GO" id="GO:0009882">
    <property type="term" value="F:blue light photoreceptor activity"/>
    <property type="evidence" value="ECO:0007669"/>
    <property type="project" value="InterPro"/>
</dbReference>
<dbReference type="InterPro" id="IPR036046">
    <property type="entry name" value="Acylphosphatase-like_dom_sf"/>
</dbReference>
<dbReference type="Pfam" id="PF04940">
    <property type="entry name" value="BLUF"/>
    <property type="match status" value="1"/>
</dbReference>
<name>A0A917J5I5_9SPHI</name>
<dbReference type="PROSITE" id="PS50925">
    <property type="entry name" value="BLUF"/>
    <property type="match status" value="1"/>
</dbReference>
<evidence type="ECO:0000313" key="3">
    <source>
        <dbReference type="Proteomes" id="UP000662074"/>
    </source>
</evidence>
<dbReference type="AlphaFoldDB" id="A0A917J5I5"/>
<dbReference type="Gene3D" id="3.30.70.100">
    <property type="match status" value="1"/>
</dbReference>
<sequence length="140" mass="15713">MKYLVYISTAYRLLNQDELLDILAVSRKNNQRNNLTGMLLYGEGTFIQVLEGDADVLTKTYETIIADQRHKNIIKMAEGDIDTPNFPHWSMGFKSASAKELQELGGFTDPKSLGKNWIAAETSSILGMMKTFADANRMSD</sequence>
<accession>A0A917J5I5</accession>
<dbReference type="EMBL" id="BMDO01000001">
    <property type="protein sequence ID" value="GGI48901.1"/>
    <property type="molecule type" value="Genomic_DNA"/>
</dbReference>
<dbReference type="SUPFAM" id="SSF54975">
    <property type="entry name" value="Acylphosphatase/BLUF domain-like"/>
    <property type="match status" value="1"/>
</dbReference>
<protein>
    <recommendedName>
        <fullName evidence="1">BLUF domain-containing protein</fullName>
    </recommendedName>
</protein>
<comment type="caution">
    <text evidence="2">The sequence shown here is derived from an EMBL/GenBank/DDBJ whole genome shotgun (WGS) entry which is preliminary data.</text>
</comment>
<dbReference type="GO" id="GO:0071949">
    <property type="term" value="F:FAD binding"/>
    <property type="evidence" value="ECO:0007669"/>
    <property type="project" value="InterPro"/>
</dbReference>
<evidence type="ECO:0000313" key="2">
    <source>
        <dbReference type="EMBL" id="GGI48901.1"/>
    </source>
</evidence>
<keyword evidence="3" id="KW-1185">Reference proteome</keyword>
<dbReference type="InterPro" id="IPR007024">
    <property type="entry name" value="BLUF_domain"/>
</dbReference>
<reference evidence="2" key="1">
    <citation type="journal article" date="2014" name="Int. J. Syst. Evol. Microbiol.">
        <title>Complete genome sequence of Corynebacterium casei LMG S-19264T (=DSM 44701T), isolated from a smear-ripened cheese.</title>
        <authorList>
            <consortium name="US DOE Joint Genome Institute (JGI-PGF)"/>
            <person name="Walter F."/>
            <person name="Albersmeier A."/>
            <person name="Kalinowski J."/>
            <person name="Ruckert C."/>
        </authorList>
    </citation>
    <scope>NUCLEOTIDE SEQUENCE</scope>
    <source>
        <strain evidence="2">CCM 8711</strain>
    </source>
</reference>
<dbReference type="RefSeq" id="WP_188412818.1">
    <property type="nucleotide sequence ID" value="NZ_BMDO01000001.1"/>
</dbReference>
<dbReference type="Proteomes" id="UP000662074">
    <property type="component" value="Unassembled WGS sequence"/>
</dbReference>
<dbReference type="SMART" id="SM01034">
    <property type="entry name" value="BLUF"/>
    <property type="match status" value="1"/>
</dbReference>
<reference evidence="2" key="2">
    <citation type="submission" date="2020-09" db="EMBL/GenBank/DDBJ databases">
        <authorList>
            <person name="Sun Q."/>
            <person name="Sedlacek I."/>
        </authorList>
    </citation>
    <scope>NUCLEOTIDE SEQUENCE</scope>
    <source>
        <strain evidence="2">CCM 8711</strain>
    </source>
</reference>
<evidence type="ECO:0000259" key="1">
    <source>
        <dbReference type="PROSITE" id="PS50925"/>
    </source>
</evidence>
<gene>
    <name evidence="2" type="ORF">GCM10011425_01130</name>
</gene>
<proteinExistence type="predicted"/>
<organism evidence="2 3">
    <name type="scientific">Mucilaginibacter galii</name>
    <dbReference type="NCBI Taxonomy" id="2005073"/>
    <lineage>
        <taxon>Bacteria</taxon>
        <taxon>Pseudomonadati</taxon>
        <taxon>Bacteroidota</taxon>
        <taxon>Sphingobacteriia</taxon>
        <taxon>Sphingobacteriales</taxon>
        <taxon>Sphingobacteriaceae</taxon>
        <taxon>Mucilaginibacter</taxon>
    </lineage>
</organism>